<organism evidence="8 9">
    <name type="scientific">Pseudooceanicola nitratireducens</name>
    <dbReference type="NCBI Taxonomy" id="517719"/>
    <lineage>
        <taxon>Bacteria</taxon>
        <taxon>Pseudomonadati</taxon>
        <taxon>Pseudomonadota</taxon>
        <taxon>Alphaproteobacteria</taxon>
        <taxon>Rhodobacterales</taxon>
        <taxon>Paracoccaceae</taxon>
        <taxon>Pseudooceanicola</taxon>
    </lineage>
</organism>
<accession>A0A1I1KRS1</accession>
<evidence type="ECO:0000256" key="2">
    <source>
        <dbReference type="ARBA" id="ARBA00008520"/>
    </source>
</evidence>
<evidence type="ECO:0000313" key="8">
    <source>
        <dbReference type="EMBL" id="SFC63534.1"/>
    </source>
</evidence>
<dbReference type="AlphaFoldDB" id="A0A1I1KRS1"/>
<dbReference type="GO" id="GO:0042597">
    <property type="term" value="C:periplasmic space"/>
    <property type="evidence" value="ECO:0007669"/>
    <property type="project" value="UniProtKB-SubCell"/>
</dbReference>
<sequence length="413" mass="43466">MKRLALSVSAAALVVANAAYAEPKAEVLHWWTSGGEAKSVAVLQKEFADNGGTWTDMPVAGGGGDAAMTALRARVLSGNAPTAVQLKGPAIQEWYEEGVLADISSVAEAEGWADVLPASIAAHMKCEGSWCAAPVNVHRVDWIWANADVLEANGIEMPTTWEDFNAAADKLQAAGIIPLAHGGQAWQDATVFEAVALGILGPDGFRKAFVDLDEATLTSPEMVAVFDQMRKMRGYVDPNFPGRDWNLATAMVMNGEAAFQIMGDWAKGEFLAAGKAPGEDFLCASVPGEGFLYNVDSFAMFDVDGDDNKAGQELLAKLIVGPSFQKVFNLNKGSIPARTDVALDEFDSCAELSAADMQASSDGGSLLPSYAHGMALRGAQSGAITDVVTQHFNSDMSSEEAVKQLAAAVANSL</sequence>
<comment type="function">
    <text evidence="5">Part of a binding-protein-dependent transport system for a sugar.</text>
</comment>
<evidence type="ECO:0000256" key="1">
    <source>
        <dbReference type="ARBA" id="ARBA00004418"/>
    </source>
</evidence>
<comment type="subcellular location">
    <subcellularLocation>
        <location evidence="1">Periplasm</location>
    </subcellularLocation>
</comment>
<dbReference type="Gene3D" id="3.40.190.10">
    <property type="entry name" value="Periplasmic binding protein-like II"/>
    <property type="match status" value="2"/>
</dbReference>
<evidence type="ECO:0000256" key="7">
    <source>
        <dbReference type="SAM" id="SignalP"/>
    </source>
</evidence>
<keyword evidence="3" id="KW-0813">Transport</keyword>
<keyword evidence="9" id="KW-1185">Reference proteome</keyword>
<feature type="chain" id="PRO_5014131424" description="Probable sugar-binding periplasmic protein" evidence="7">
    <location>
        <begin position="22"/>
        <end position="413"/>
    </location>
</feature>
<dbReference type="PANTHER" id="PTHR43649:SF28">
    <property type="entry name" value="BINDING PROTEIN COMPONENT OF ABC SUGAR TRANSPORTER-RELATED"/>
    <property type="match status" value="1"/>
</dbReference>
<dbReference type="PANTHER" id="PTHR43649">
    <property type="entry name" value="ARABINOSE-BINDING PROTEIN-RELATED"/>
    <property type="match status" value="1"/>
</dbReference>
<evidence type="ECO:0000256" key="4">
    <source>
        <dbReference type="ARBA" id="ARBA00022729"/>
    </source>
</evidence>
<evidence type="ECO:0000313" key="9">
    <source>
        <dbReference type="Proteomes" id="UP000231644"/>
    </source>
</evidence>
<name>A0A1I1KRS1_9RHOB</name>
<dbReference type="SUPFAM" id="SSF53850">
    <property type="entry name" value="Periplasmic binding protein-like II"/>
    <property type="match status" value="1"/>
</dbReference>
<dbReference type="STRING" id="517719.SAMN05421762_1614"/>
<comment type="similarity">
    <text evidence="2">Belongs to the bacterial solute-binding protein 1 family.</text>
</comment>
<protein>
    <recommendedName>
        <fullName evidence="6">Probable sugar-binding periplasmic protein</fullName>
    </recommendedName>
</protein>
<evidence type="ECO:0000256" key="3">
    <source>
        <dbReference type="ARBA" id="ARBA00022448"/>
    </source>
</evidence>
<dbReference type="InterPro" id="IPR006059">
    <property type="entry name" value="SBP"/>
</dbReference>
<dbReference type="Proteomes" id="UP000231644">
    <property type="component" value="Unassembled WGS sequence"/>
</dbReference>
<gene>
    <name evidence="8" type="ORF">SAMN05421762_1614</name>
</gene>
<dbReference type="OrthoDB" id="9798191at2"/>
<proteinExistence type="inferred from homology"/>
<keyword evidence="4 7" id="KW-0732">Signal</keyword>
<feature type="signal peptide" evidence="7">
    <location>
        <begin position="1"/>
        <end position="21"/>
    </location>
</feature>
<reference evidence="8 9" key="1">
    <citation type="submission" date="2016-10" db="EMBL/GenBank/DDBJ databases">
        <authorList>
            <person name="de Groot N.N."/>
        </authorList>
    </citation>
    <scope>NUCLEOTIDE SEQUENCE [LARGE SCALE GENOMIC DNA]</scope>
    <source>
        <strain evidence="8 9">DSM 29619</strain>
    </source>
</reference>
<dbReference type="Pfam" id="PF01547">
    <property type="entry name" value="SBP_bac_1"/>
    <property type="match status" value="1"/>
</dbReference>
<evidence type="ECO:0000256" key="5">
    <source>
        <dbReference type="ARBA" id="ARBA00049629"/>
    </source>
</evidence>
<dbReference type="EMBL" id="FOLX01000001">
    <property type="protein sequence ID" value="SFC63534.1"/>
    <property type="molecule type" value="Genomic_DNA"/>
</dbReference>
<dbReference type="RefSeq" id="WP_093451808.1">
    <property type="nucleotide sequence ID" value="NZ_BAABWI010000004.1"/>
</dbReference>
<evidence type="ECO:0000256" key="6">
    <source>
        <dbReference type="ARBA" id="ARBA00049753"/>
    </source>
</evidence>
<dbReference type="InterPro" id="IPR050490">
    <property type="entry name" value="Bact_solute-bd_prot1"/>
</dbReference>